<proteinExistence type="predicted"/>
<accession>A0A183KPU7</accession>
<evidence type="ECO:0000313" key="1">
    <source>
        <dbReference type="EMBL" id="VDP62816.1"/>
    </source>
</evidence>
<sequence length="250" mass="27902">MPLTDPCSSNHTPFFEPALTDICSNALCVVRSLMYPLHADTTKEQSMSATNCEVCLQCYPVQAVLVSFQNDALDELGASANHILEITKSSATEVFPLKEKPQTTQNDITKLCHTLTRYLKFRNDRKQPHTLRRSTSLRRSVSRPRETGAGIITNISVPIIGIDLLQHQNLLIDTRKRRLVDGNTNLSVCVTFFSGRRLSPVTIKRTIDPIYQLLLGKYPGVQQTRPKLPCVTSNVTHRITTTGPPVFSKA</sequence>
<dbReference type="Proteomes" id="UP000279833">
    <property type="component" value="Unassembled WGS sequence"/>
</dbReference>
<name>A0A183KPU7_9TREM</name>
<dbReference type="AlphaFoldDB" id="A0A183KPU7"/>
<protein>
    <submittedName>
        <fullName evidence="1 3">Uncharacterized protein</fullName>
    </submittedName>
</protein>
<dbReference type="STRING" id="6186.A0A183KPU7"/>
<reference evidence="3" key="1">
    <citation type="submission" date="2016-06" db="UniProtKB">
        <authorList>
            <consortium name="WormBaseParasite"/>
        </authorList>
    </citation>
    <scope>IDENTIFICATION</scope>
</reference>
<dbReference type="EMBL" id="UZAK01039360">
    <property type="protein sequence ID" value="VDP62816.1"/>
    <property type="molecule type" value="Genomic_DNA"/>
</dbReference>
<evidence type="ECO:0000313" key="3">
    <source>
        <dbReference type="WBParaSite" id="SCUD_0001708201-mRNA-1"/>
    </source>
</evidence>
<gene>
    <name evidence="1" type="ORF">SCUD_LOCUS17079</name>
</gene>
<keyword evidence="2" id="KW-1185">Reference proteome</keyword>
<reference evidence="1 2" key="2">
    <citation type="submission" date="2018-11" db="EMBL/GenBank/DDBJ databases">
        <authorList>
            <consortium name="Pathogen Informatics"/>
        </authorList>
    </citation>
    <scope>NUCLEOTIDE SEQUENCE [LARGE SCALE GENOMIC DNA]</scope>
    <source>
        <strain evidence="1">Dakar</strain>
        <strain evidence="2">Dakar, Senegal</strain>
    </source>
</reference>
<evidence type="ECO:0000313" key="2">
    <source>
        <dbReference type="Proteomes" id="UP000279833"/>
    </source>
</evidence>
<organism evidence="3">
    <name type="scientific">Schistosoma curassoni</name>
    <dbReference type="NCBI Taxonomy" id="6186"/>
    <lineage>
        <taxon>Eukaryota</taxon>
        <taxon>Metazoa</taxon>
        <taxon>Spiralia</taxon>
        <taxon>Lophotrochozoa</taxon>
        <taxon>Platyhelminthes</taxon>
        <taxon>Trematoda</taxon>
        <taxon>Digenea</taxon>
        <taxon>Strigeidida</taxon>
        <taxon>Schistosomatoidea</taxon>
        <taxon>Schistosomatidae</taxon>
        <taxon>Schistosoma</taxon>
    </lineage>
</organism>
<dbReference type="WBParaSite" id="SCUD_0001708201-mRNA-1">
    <property type="protein sequence ID" value="SCUD_0001708201-mRNA-1"/>
    <property type="gene ID" value="SCUD_0001708201"/>
</dbReference>